<dbReference type="InterPro" id="IPR029063">
    <property type="entry name" value="SAM-dependent_MTases_sf"/>
</dbReference>
<feature type="transmembrane region" description="Helical" evidence="2">
    <location>
        <begin position="107"/>
        <end position="126"/>
    </location>
</feature>
<feature type="transmembrane region" description="Helical" evidence="2">
    <location>
        <begin position="369"/>
        <end position="388"/>
    </location>
</feature>
<feature type="transmembrane region" description="Helical" evidence="2">
    <location>
        <begin position="286"/>
        <end position="307"/>
    </location>
</feature>
<dbReference type="GO" id="GO:0006596">
    <property type="term" value="P:polyamine biosynthetic process"/>
    <property type="evidence" value="ECO:0007669"/>
    <property type="project" value="UniProtKB-KW"/>
</dbReference>
<evidence type="ECO:0000256" key="1">
    <source>
        <dbReference type="ARBA" id="ARBA00023115"/>
    </source>
</evidence>
<feature type="transmembrane region" description="Helical" evidence="2">
    <location>
        <begin position="255"/>
        <end position="274"/>
    </location>
</feature>
<dbReference type="InterPro" id="IPR036259">
    <property type="entry name" value="MFS_trans_sf"/>
</dbReference>
<evidence type="ECO:0008006" key="5">
    <source>
        <dbReference type="Google" id="ProtNLM"/>
    </source>
</evidence>
<evidence type="ECO:0000256" key="2">
    <source>
        <dbReference type="SAM" id="Phobius"/>
    </source>
</evidence>
<dbReference type="SUPFAM" id="SSF103473">
    <property type="entry name" value="MFS general substrate transporter"/>
    <property type="match status" value="1"/>
</dbReference>
<feature type="transmembrane region" description="Helical" evidence="2">
    <location>
        <begin position="313"/>
        <end position="332"/>
    </location>
</feature>
<protein>
    <recommendedName>
        <fullName evidence="5">Spermidine synthase</fullName>
    </recommendedName>
</protein>
<feature type="transmembrane region" description="Helical" evidence="2">
    <location>
        <begin position="12"/>
        <end position="31"/>
    </location>
</feature>
<keyword evidence="2" id="KW-0812">Transmembrane</keyword>
<feature type="transmembrane region" description="Helical" evidence="2">
    <location>
        <begin position="393"/>
        <end position="413"/>
    </location>
</feature>
<evidence type="ECO:0000313" key="3">
    <source>
        <dbReference type="EMBL" id="SEO13751.1"/>
    </source>
</evidence>
<keyword evidence="2" id="KW-1133">Transmembrane helix</keyword>
<keyword evidence="1" id="KW-0620">Polyamine biosynthesis</keyword>
<dbReference type="NCBIfam" id="NF037959">
    <property type="entry name" value="MFS_SpdSyn"/>
    <property type="match status" value="1"/>
</dbReference>
<gene>
    <name evidence="3" type="ORF">SAMN05216404_11245</name>
</gene>
<feature type="transmembrane region" description="Helical" evidence="2">
    <location>
        <begin position="76"/>
        <end position="95"/>
    </location>
</feature>
<feature type="transmembrane region" description="Helical" evidence="2">
    <location>
        <begin position="228"/>
        <end position="249"/>
    </location>
</feature>
<evidence type="ECO:0000313" key="4">
    <source>
        <dbReference type="Proteomes" id="UP000183898"/>
    </source>
</evidence>
<feature type="transmembrane region" description="Helical" evidence="2">
    <location>
        <begin position="344"/>
        <end position="363"/>
    </location>
</feature>
<dbReference type="Proteomes" id="UP000183898">
    <property type="component" value="Unassembled WGS sequence"/>
</dbReference>
<dbReference type="AlphaFoldDB" id="A0A1H8M8S2"/>
<keyword evidence="2" id="KW-0472">Membrane</keyword>
<feature type="transmembrane region" description="Helical" evidence="2">
    <location>
        <begin position="179"/>
        <end position="200"/>
    </location>
</feature>
<dbReference type="Gene3D" id="3.40.50.150">
    <property type="entry name" value="Vaccinia Virus protein VP39"/>
    <property type="match status" value="1"/>
</dbReference>
<accession>A0A1H8M8S2</accession>
<dbReference type="SUPFAM" id="SSF53335">
    <property type="entry name" value="S-adenosyl-L-methionine-dependent methyltransferases"/>
    <property type="match status" value="1"/>
</dbReference>
<dbReference type="PANTHER" id="PTHR43317:SF1">
    <property type="entry name" value="THERMOSPERMINE SYNTHASE ACAULIS5"/>
    <property type="match status" value="1"/>
</dbReference>
<feature type="transmembrane region" description="Helical" evidence="2">
    <location>
        <begin position="146"/>
        <end position="167"/>
    </location>
</feature>
<sequence>MYEASKSISTAMFAATIFSSAFLLFLVQPLISKYILPWFGGSAAVWATCMVFFQVVLMAGYAYSDWITRHLKPPHQITLHVTLLSVSLIFLPIIPDPSWKPIGTEDPSLWILVLLTSTIGLPYFLVSTTGPLLQAWVSHTHIGTDVYRFFALSNLASLLALISYPFLIEPQISLYSQAFTWSGAYALFASLCAACGFYFFRRVKLPQTKAHVQDQKPEDAQNPGLRTYLLWLSLSGIGSWLLLAITNHVTQNVAAIPFLWLLPLVIYLLTFVLCFESDRWYVRSRFLIPTAALLAICAYGLQGGIGYNVKTAIPLYTIGLFFFCMFAHGELARMRPATRYLTRFYLLISIGGATGGIMIGLVAPRVLPAYYELGIGFIIIALLALFLFQERKLLTAATSFLALLCGYFLLVQISDDFTDVRKMERSFYGTLLTVDQIDENPANNIRELLHGSVKHGGQYLAPDRRLEPTTYYGPTAGIGLAIAHTRSEGKKVGVIGLGAGTLAVYGRAGDVYRFYEINPQVIELAHSEFTFVDDSKARIEIVQGDARLSLEKEEPQNFDVLAIDAFSGDSVPIHLITREAVAVYLRHMNSKGIIAFHVTNTFLSLAPVVQKIAADQGLYSVLIHDDATNSSLRKTDWVLIAKDKQILQTEPMRAATSPIKSIFGLSTWTDDFNNLFEVLK</sequence>
<feature type="transmembrane region" description="Helical" evidence="2">
    <location>
        <begin position="43"/>
        <end position="64"/>
    </location>
</feature>
<dbReference type="RefSeq" id="WP_175463264.1">
    <property type="nucleotide sequence ID" value="NZ_FOCT01000012.1"/>
</dbReference>
<dbReference type="PANTHER" id="PTHR43317">
    <property type="entry name" value="THERMOSPERMINE SYNTHASE ACAULIS5"/>
    <property type="match status" value="1"/>
</dbReference>
<reference evidence="3 4" key="1">
    <citation type="submission" date="2016-10" db="EMBL/GenBank/DDBJ databases">
        <authorList>
            <person name="de Groot N.N."/>
        </authorList>
    </citation>
    <scope>NUCLEOTIDE SEQUENCE [LARGE SCALE GENOMIC DNA]</scope>
    <source>
        <strain evidence="3 4">Nl18</strain>
    </source>
</reference>
<dbReference type="EMBL" id="FOCT01000012">
    <property type="protein sequence ID" value="SEO13751.1"/>
    <property type="molecule type" value="Genomic_DNA"/>
</dbReference>
<proteinExistence type="predicted"/>
<organism evidence="3 4">
    <name type="scientific">Nitrosospira multiformis</name>
    <dbReference type="NCBI Taxonomy" id="1231"/>
    <lineage>
        <taxon>Bacteria</taxon>
        <taxon>Pseudomonadati</taxon>
        <taxon>Pseudomonadota</taxon>
        <taxon>Betaproteobacteria</taxon>
        <taxon>Nitrosomonadales</taxon>
        <taxon>Nitrosomonadaceae</taxon>
        <taxon>Nitrosospira</taxon>
    </lineage>
</organism>
<name>A0A1H8M8S2_9PROT</name>